<dbReference type="InterPro" id="IPR051800">
    <property type="entry name" value="PqiA-PqiB_transport"/>
</dbReference>
<proteinExistence type="inferred from homology"/>
<name>L0WH59_9GAMM</name>
<dbReference type="STRING" id="1177179.A11A3_03809"/>
<dbReference type="NCBIfam" id="TIGR00155">
    <property type="entry name" value="pqiA_fam"/>
    <property type="match status" value="1"/>
</dbReference>
<dbReference type="EMBL" id="AMRJ01000003">
    <property type="protein sequence ID" value="EKF75452.1"/>
    <property type="molecule type" value="Genomic_DNA"/>
</dbReference>
<evidence type="ECO:0000256" key="8">
    <source>
        <dbReference type="SAM" id="Phobius"/>
    </source>
</evidence>
<dbReference type="AlphaFoldDB" id="L0WH59"/>
<keyword evidence="10" id="KW-1185">Reference proteome</keyword>
<dbReference type="eggNOG" id="COG2995">
    <property type="taxonomic scope" value="Bacteria"/>
</dbReference>
<feature type="transmembrane region" description="Helical" evidence="8">
    <location>
        <begin position="307"/>
        <end position="332"/>
    </location>
</feature>
<dbReference type="Proteomes" id="UP000010164">
    <property type="component" value="Unassembled WGS sequence"/>
</dbReference>
<dbReference type="Pfam" id="PF04403">
    <property type="entry name" value="PqiA"/>
    <property type="match status" value="2"/>
</dbReference>
<gene>
    <name evidence="9" type="ORF">A11A3_03809</name>
</gene>
<sequence length="428" mass="47255">MATAASANKGVLACPECDLVIHIQSPAPGQWVRCPRCQYALVRHLPDDQLTPALALSALMLLPMALFLPYIGFEKNGLARNMSLPDAALELLHYHYPFLAMVILALVVILPQLYLFSVSWLTLSLRLQRPLPGALAMLRHLPLMQRWLMADVFAIAALVSLVKIIGMAKVQLLGGFWAFGAYALLLLIINNRIDTPLLWRRLAGPAPLPAGARQGISARTQGLIGCHCCGCVQTVQEGQACLRCGHRLHPRRPASLQQVWALLATAALLCFPAHLFPIMETTTLGHTMPSTIISGVILFWHHGDWPIALIIFTASVLIPFGKILSLGWLCYRARSPRPFDGHSTMRLYRVTEWIGRWSMIDVFVVAIVVALVQLGNLMNVVPGPAGLAFAAVVIVTMLAAQRFDTRLIWDQQQRLNHDLQRLQPGNSL</sequence>
<comment type="subcellular location">
    <subcellularLocation>
        <location evidence="1">Cell inner membrane</location>
        <topology evidence="1">Multi-pass membrane protein</topology>
    </subcellularLocation>
</comment>
<dbReference type="OrthoDB" id="9800207at2"/>
<feature type="transmembrane region" description="Helical" evidence="8">
    <location>
        <begin position="172"/>
        <end position="191"/>
    </location>
</feature>
<dbReference type="GO" id="GO:0005886">
    <property type="term" value="C:plasma membrane"/>
    <property type="evidence" value="ECO:0007669"/>
    <property type="project" value="UniProtKB-SubCell"/>
</dbReference>
<evidence type="ECO:0000256" key="3">
    <source>
        <dbReference type="ARBA" id="ARBA00022475"/>
    </source>
</evidence>
<keyword evidence="7 8" id="KW-0472">Membrane</keyword>
<evidence type="ECO:0000256" key="2">
    <source>
        <dbReference type="ARBA" id="ARBA00007555"/>
    </source>
</evidence>
<reference evidence="9 10" key="1">
    <citation type="journal article" date="2012" name="J. Bacteriol.">
        <title>Genome Sequence of the Alkane-Degrading Bacterium Alcanivorax hongdengensis Type Strain A-11-3.</title>
        <authorList>
            <person name="Lai Q."/>
            <person name="Shao Z."/>
        </authorList>
    </citation>
    <scope>NUCLEOTIDE SEQUENCE [LARGE SCALE GENOMIC DNA]</scope>
    <source>
        <strain evidence="9 10">A-11-3</strain>
    </source>
</reference>
<dbReference type="InterPro" id="IPR007498">
    <property type="entry name" value="PqiA-like"/>
</dbReference>
<evidence type="ECO:0000256" key="1">
    <source>
        <dbReference type="ARBA" id="ARBA00004429"/>
    </source>
</evidence>
<comment type="similarity">
    <text evidence="2">Belongs to the PqiA family.</text>
</comment>
<feature type="transmembrane region" description="Helical" evidence="8">
    <location>
        <begin position="93"/>
        <end position="116"/>
    </location>
</feature>
<keyword evidence="5 8" id="KW-0812">Transmembrane</keyword>
<evidence type="ECO:0000256" key="5">
    <source>
        <dbReference type="ARBA" id="ARBA00022692"/>
    </source>
</evidence>
<comment type="caution">
    <text evidence="9">The sequence shown here is derived from an EMBL/GenBank/DDBJ whole genome shotgun (WGS) entry which is preliminary data.</text>
</comment>
<feature type="transmembrane region" description="Helical" evidence="8">
    <location>
        <begin position="259"/>
        <end position="279"/>
    </location>
</feature>
<dbReference type="PATRIC" id="fig|1177179.3.peg.760"/>
<dbReference type="PANTHER" id="PTHR30462:SF3">
    <property type="entry name" value="INTERMEMBRANE TRANSPORT PROTEIN PQIA"/>
    <property type="match status" value="1"/>
</dbReference>
<feature type="transmembrane region" description="Helical" evidence="8">
    <location>
        <begin position="53"/>
        <end position="73"/>
    </location>
</feature>
<feature type="transmembrane region" description="Helical" evidence="8">
    <location>
        <begin position="353"/>
        <end position="374"/>
    </location>
</feature>
<evidence type="ECO:0000256" key="4">
    <source>
        <dbReference type="ARBA" id="ARBA00022519"/>
    </source>
</evidence>
<dbReference type="InterPro" id="IPR005219">
    <property type="entry name" value="PqiA-like_proteobact"/>
</dbReference>
<protein>
    <submittedName>
        <fullName evidence="9">Paraquat-inducible protein A</fullName>
    </submittedName>
</protein>
<organism evidence="9 10">
    <name type="scientific">Alcanivorax hongdengensis A-11-3</name>
    <dbReference type="NCBI Taxonomy" id="1177179"/>
    <lineage>
        <taxon>Bacteria</taxon>
        <taxon>Pseudomonadati</taxon>
        <taxon>Pseudomonadota</taxon>
        <taxon>Gammaproteobacteria</taxon>
        <taxon>Oceanospirillales</taxon>
        <taxon>Alcanivoracaceae</taxon>
        <taxon>Alcanivorax</taxon>
    </lineage>
</organism>
<evidence type="ECO:0000256" key="6">
    <source>
        <dbReference type="ARBA" id="ARBA00022989"/>
    </source>
</evidence>
<feature type="transmembrane region" description="Helical" evidence="8">
    <location>
        <begin position="147"/>
        <end position="166"/>
    </location>
</feature>
<evidence type="ECO:0000256" key="7">
    <source>
        <dbReference type="ARBA" id="ARBA00023136"/>
    </source>
</evidence>
<accession>L0WH59</accession>
<evidence type="ECO:0000313" key="10">
    <source>
        <dbReference type="Proteomes" id="UP000010164"/>
    </source>
</evidence>
<dbReference type="RefSeq" id="WP_008927948.1">
    <property type="nucleotide sequence ID" value="NZ_AMRJ01000003.1"/>
</dbReference>
<dbReference type="PANTHER" id="PTHR30462">
    <property type="entry name" value="INTERMEMBRANE TRANSPORT PROTEIN PQIB-RELATED"/>
    <property type="match status" value="1"/>
</dbReference>
<feature type="transmembrane region" description="Helical" evidence="8">
    <location>
        <begin position="380"/>
        <end position="400"/>
    </location>
</feature>
<keyword evidence="6 8" id="KW-1133">Transmembrane helix</keyword>
<keyword evidence="3" id="KW-1003">Cell membrane</keyword>
<keyword evidence="4" id="KW-0997">Cell inner membrane</keyword>
<evidence type="ECO:0000313" key="9">
    <source>
        <dbReference type="EMBL" id="EKF75452.1"/>
    </source>
</evidence>